<dbReference type="PRINTS" id="PR00039">
    <property type="entry name" value="HTHLYSR"/>
</dbReference>
<dbReference type="InterPro" id="IPR036390">
    <property type="entry name" value="WH_DNA-bd_sf"/>
</dbReference>
<dbReference type="Pfam" id="PF00126">
    <property type="entry name" value="HTH_1"/>
    <property type="match status" value="1"/>
</dbReference>
<evidence type="ECO:0000256" key="2">
    <source>
        <dbReference type="ARBA" id="ARBA00023015"/>
    </source>
</evidence>
<dbReference type="PANTHER" id="PTHR30346:SF28">
    <property type="entry name" value="HTH-TYPE TRANSCRIPTIONAL REGULATOR CYNR"/>
    <property type="match status" value="1"/>
</dbReference>
<dbReference type="SUPFAM" id="SSF53850">
    <property type="entry name" value="Periplasmic binding protein-like II"/>
    <property type="match status" value="1"/>
</dbReference>
<keyword evidence="2" id="KW-0805">Transcription regulation</keyword>
<protein>
    <submittedName>
        <fullName evidence="6">LysR family transcriptional regulator</fullName>
    </submittedName>
</protein>
<dbReference type="PROSITE" id="PS50931">
    <property type="entry name" value="HTH_LYSR"/>
    <property type="match status" value="1"/>
</dbReference>
<organism evidence="6 7">
    <name type="scientific">Pseudonocardia humida</name>
    <dbReference type="NCBI Taxonomy" id="2800819"/>
    <lineage>
        <taxon>Bacteria</taxon>
        <taxon>Bacillati</taxon>
        <taxon>Actinomycetota</taxon>
        <taxon>Actinomycetes</taxon>
        <taxon>Pseudonocardiales</taxon>
        <taxon>Pseudonocardiaceae</taxon>
        <taxon>Pseudonocardia</taxon>
    </lineage>
</organism>
<accession>A0ABT1ACX7</accession>
<feature type="domain" description="HTH lysR-type" evidence="5">
    <location>
        <begin position="15"/>
        <end position="72"/>
    </location>
</feature>
<dbReference type="EMBL" id="JAGSOV010000098">
    <property type="protein sequence ID" value="MCO1660917.1"/>
    <property type="molecule type" value="Genomic_DNA"/>
</dbReference>
<gene>
    <name evidence="6" type="ORF">KDL28_38300</name>
</gene>
<dbReference type="Proteomes" id="UP001165283">
    <property type="component" value="Unassembled WGS sequence"/>
</dbReference>
<dbReference type="RefSeq" id="WP_252446447.1">
    <property type="nucleotide sequence ID" value="NZ_JAGSOV010000098.1"/>
</dbReference>
<proteinExistence type="inferred from homology"/>
<keyword evidence="7" id="KW-1185">Reference proteome</keyword>
<reference evidence="6" key="1">
    <citation type="submission" date="2021-04" db="EMBL/GenBank/DDBJ databases">
        <title>Pseudonocardia sp. nov., isolated from sandy soil of mangrove forest.</title>
        <authorList>
            <person name="Zan Z."/>
            <person name="Huang R."/>
            <person name="Liu W."/>
        </authorList>
    </citation>
    <scope>NUCLEOTIDE SEQUENCE</scope>
    <source>
        <strain evidence="6">S2-4</strain>
    </source>
</reference>
<evidence type="ECO:0000259" key="5">
    <source>
        <dbReference type="PROSITE" id="PS50931"/>
    </source>
</evidence>
<dbReference type="CDD" id="cd08414">
    <property type="entry name" value="PBP2_LTTR_aromatics_like"/>
    <property type="match status" value="1"/>
</dbReference>
<keyword evidence="4" id="KW-0804">Transcription</keyword>
<dbReference type="Gene3D" id="1.10.10.10">
    <property type="entry name" value="Winged helix-like DNA-binding domain superfamily/Winged helix DNA-binding domain"/>
    <property type="match status" value="1"/>
</dbReference>
<evidence type="ECO:0000256" key="1">
    <source>
        <dbReference type="ARBA" id="ARBA00009437"/>
    </source>
</evidence>
<keyword evidence="3" id="KW-0238">DNA-binding</keyword>
<dbReference type="InterPro" id="IPR005119">
    <property type="entry name" value="LysR_subst-bd"/>
</dbReference>
<evidence type="ECO:0000256" key="3">
    <source>
        <dbReference type="ARBA" id="ARBA00023125"/>
    </source>
</evidence>
<evidence type="ECO:0000313" key="7">
    <source>
        <dbReference type="Proteomes" id="UP001165283"/>
    </source>
</evidence>
<dbReference type="Pfam" id="PF03466">
    <property type="entry name" value="LysR_substrate"/>
    <property type="match status" value="1"/>
</dbReference>
<evidence type="ECO:0000313" key="6">
    <source>
        <dbReference type="EMBL" id="MCO1660917.1"/>
    </source>
</evidence>
<dbReference type="InterPro" id="IPR000847">
    <property type="entry name" value="LysR_HTH_N"/>
</dbReference>
<dbReference type="Gene3D" id="3.40.190.10">
    <property type="entry name" value="Periplasmic binding protein-like II"/>
    <property type="match status" value="2"/>
</dbReference>
<evidence type="ECO:0000256" key="4">
    <source>
        <dbReference type="ARBA" id="ARBA00023163"/>
    </source>
</evidence>
<sequence>MDAGPYADPDDLGTLSVAQLRAVCAVADRLSFTAAAADLGLTQPAVSRLVTGAERRLGLFLFHRAHRSVAPRADTAAVLQAIRSALAAHQTVLHQARAVRRGESGVLRVGVLRGGSPAVLTDTLIRFRVRWPEVRLNLAEYRDDQLIEAVRDGQVDVALARLATTIPSTLSRRRMLREQLHALVPTGHPLAARGEITMSDLATEAVAFWSSDAQPRGRAWLAHALVTAGHSGELVDVTPSTVAATVAAGAAVTVLAPSFSRILDLRGIALVPVAELFLELVVVWRRDDPSPALHRFLASADHAASAGPGQARPAGSVSGRVAEADRYL</sequence>
<dbReference type="InterPro" id="IPR036388">
    <property type="entry name" value="WH-like_DNA-bd_sf"/>
</dbReference>
<comment type="caution">
    <text evidence="6">The sequence shown here is derived from an EMBL/GenBank/DDBJ whole genome shotgun (WGS) entry which is preliminary data.</text>
</comment>
<comment type="similarity">
    <text evidence="1">Belongs to the LysR transcriptional regulatory family.</text>
</comment>
<name>A0ABT1ACX7_9PSEU</name>
<dbReference type="SUPFAM" id="SSF46785">
    <property type="entry name" value="Winged helix' DNA-binding domain"/>
    <property type="match status" value="1"/>
</dbReference>
<dbReference type="PANTHER" id="PTHR30346">
    <property type="entry name" value="TRANSCRIPTIONAL DUAL REGULATOR HCAR-RELATED"/>
    <property type="match status" value="1"/>
</dbReference>